<keyword evidence="1" id="KW-0472">Membrane</keyword>
<evidence type="ECO:0000313" key="4">
    <source>
        <dbReference type="Proteomes" id="UP000287872"/>
    </source>
</evidence>
<keyword evidence="4" id="KW-1185">Reference proteome</keyword>
<evidence type="ECO:0000256" key="1">
    <source>
        <dbReference type="SAM" id="Phobius"/>
    </source>
</evidence>
<reference evidence="3 4" key="1">
    <citation type="submission" date="2018-11" db="EMBL/GenBank/DDBJ databases">
        <title>Genome sequencing and assembly of Clostridium tagluense strain A121.</title>
        <authorList>
            <person name="Murakami T."/>
            <person name="Segawa T."/>
            <person name="Shcherbakova V.A."/>
            <person name="Mori H."/>
            <person name="Yoshimura Y."/>
        </authorList>
    </citation>
    <scope>NUCLEOTIDE SEQUENCE [LARGE SCALE GENOMIC DNA]</scope>
    <source>
        <strain evidence="3 4">A121</strain>
    </source>
</reference>
<dbReference type="EMBL" id="BHYK01000050">
    <property type="protein sequence ID" value="GCD13014.1"/>
    <property type="molecule type" value="Genomic_DNA"/>
</dbReference>
<dbReference type="Pfam" id="PF07885">
    <property type="entry name" value="Ion_trans_2"/>
    <property type="match status" value="1"/>
</dbReference>
<proteinExistence type="predicted"/>
<name>A0A401UU30_9CLOT</name>
<dbReference type="InterPro" id="IPR013099">
    <property type="entry name" value="K_chnl_dom"/>
</dbReference>
<dbReference type="SUPFAM" id="SSF81324">
    <property type="entry name" value="Voltage-gated potassium channels"/>
    <property type="match status" value="1"/>
</dbReference>
<dbReference type="AlphaFoldDB" id="A0A401UU30"/>
<feature type="transmembrane region" description="Helical" evidence="1">
    <location>
        <begin position="46"/>
        <end position="79"/>
    </location>
</feature>
<comment type="caution">
    <text evidence="3">The sequence shown here is derived from an EMBL/GenBank/DDBJ whole genome shotgun (WGS) entry which is preliminary data.</text>
</comment>
<dbReference type="Gene3D" id="1.10.287.70">
    <property type="match status" value="1"/>
</dbReference>
<keyword evidence="1" id="KW-0812">Transmembrane</keyword>
<feature type="domain" description="Potassium channel" evidence="2">
    <location>
        <begin position="268"/>
        <end position="314"/>
    </location>
</feature>
<accession>A0A401UU30</accession>
<dbReference type="RefSeq" id="WP_125006170.1">
    <property type="nucleotide sequence ID" value="NZ_BHYK01000050.1"/>
</dbReference>
<dbReference type="OrthoDB" id="9813518at2"/>
<dbReference type="Proteomes" id="UP000287872">
    <property type="component" value="Unassembled WGS sequence"/>
</dbReference>
<evidence type="ECO:0000259" key="2">
    <source>
        <dbReference type="Pfam" id="PF07885"/>
    </source>
</evidence>
<evidence type="ECO:0000313" key="3">
    <source>
        <dbReference type="EMBL" id="GCD13014.1"/>
    </source>
</evidence>
<organism evidence="3 4">
    <name type="scientific">Clostridium tagluense</name>
    <dbReference type="NCBI Taxonomy" id="360422"/>
    <lineage>
        <taxon>Bacteria</taxon>
        <taxon>Bacillati</taxon>
        <taxon>Bacillota</taxon>
        <taxon>Clostridia</taxon>
        <taxon>Eubacteriales</taxon>
        <taxon>Clostridiaceae</taxon>
        <taxon>Clostridium</taxon>
    </lineage>
</organism>
<gene>
    <name evidence="3" type="ORF">Ctaglu_46370</name>
</gene>
<sequence>MKEFKSYFLNLKNIKELLIDDGFAIIFIMLLLPSQKNLRILGIEILLMCIIFFFTRSIVTLIFSNAVTILIILACIYSLKVIEEKTSDETIFLMFVFIICCLIFFCMFQTFYIIFKVYTYEINKTPILSNRNYIVILKRLVISIIHYTELALHKIGLMVPFFYYTLLTVLIIFSYGKIYSSINNHYNLNKSINGFYTYDDGMRFDSNIGKDIYNDFPINKAEKNNLIRIPILQDYVDLEMVKNENVSRKQQGDIILNGFKRSFLTSFFSEYNYFSATTFYTVGYGDIEIKGAISKLIVQSEMFMAAIFNIIFIPLILFLIQDYISRYRQKSKERKPTISDKSIGGDKQCIRDAILNGTYIKKEQEDIIKIIDDTPIYYAKK</sequence>
<feature type="transmembrane region" description="Helical" evidence="1">
    <location>
        <begin position="263"/>
        <end position="282"/>
    </location>
</feature>
<keyword evidence="1" id="KW-1133">Transmembrane helix</keyword>
<feature type="transmembrane region" description="Helical" evidence="1">
    <location>
        <begin position="302"/>
        <end position="324"/>
    </location>
</feature>
<feature type="transmembrane region" description="Helical" evidence="1">
    <location>
        <begin position="91"/>
        <end position="115"/>
    </location>
</feature>
<protein>
    <recommendedName>
        <fullName evidence="2">Potassium channel domain-containing protein</fullName>
    </recommendedName>
</protein>
<feature type="transmembrane region" description="Helical" evidence="1">
    <location>
        <begin position="161"/>
        <end position="180"/>
    </location>
</feature>